<feature type="transmembrane region" description="Helical" evidence="3">
    <location>
        <begin position="386"/>
        <end position="403"/>
    </location>
</feature>
<dbReference type="SUPFAM" id="SSF55008">
    <property type="entry name" value="HMA, heavy metal-associated domain"/>
    <property type="match status" value="2"/>
</dbReference>
<feature type="transmembrane region" description="Helical" evidence="3">
    <location>
        <begin position="78"/>
        <end position="100"/>
    </location>
</feature>
<dbReference type="CDD" id="cd00371">
    <property type="entry name" value="HMA"/>
    <property type="match status" value="2"/>
</dbReference>
<feature type="transmembrane region" description="Helical" evidence="3">
    <location>
        <begin position="340"/>
        <end position="366"/>
    </location>
</feature>
<feature type="compositionally biased region" description="Basic and acidic residues" evidence="2">
    <location>
        <begin position="309"/>
        <end position="327"/>
    </location>
</feature>
<dbReference type="EMBL" id="CDMZ01001046">
    <property type="protein sequence ID" value="CEM26260.1"/>
    <property type="molecule type" value="Genomic_DNA"/>
</dbReference>
<keyword evidence="3" id="KW-0472">Membrane</keyword>
<evidence type="ECO:0000256" key="1">
    <source>
        <dbReference type="ARBA" id="ARBA00022723"/>
    </source>
</evidence>
<name>A0A0G4GBC2_9ALVE</name>
<dbReference type="InterPro" id="IPR017969">
    <property type="entry name" value="Heavy-metal-associated_CS"/>
</dbReference>
<evidence type="ECO:0000313" key="5">
    <source>
        <dbReference type="EMBL" id="CEM26260.1"/>
    </source>
</evidence>
<evidence type="ECO:0000256" key="2">
    <source>
        <dbReference type="SAM" id="MobiDB-lite"/>
    </source>
</evidence>
<accession>A0A0G4GBC2</accession>
<keyword evidence="3" id="KW-0812">Transmembrane</keyword>
<protein>
    <recommendedName>
        <fullName evidence="4">HMA domain-containing protein</fullName>
    </recommendedName>
</protein>
<dbReference type="Gene3D" id="3.30.70.100">
    <property type="match status" value="2"/>
</dbReference>
<keyword evidence="3" id="KW-1133">Transmembrane helix</keyword>
<organism evidence="5">
    <name type="scientific">Chromera velia CCMP2878</name>
    <dbReference type="NCBI Taxonomy" id="1169474"/>
    <lineage>
        <taxon>Eukaryota</taxon>
        <taxon>Sar</taxon>
        <taxon>Alveolata</taxon>
        <taxon>Colpodellida</taxon>
        <taxon>Chromeraceae</taxon>
        <taxon>Chromera</taxon>
    </lineage>
</organism>
<keyword evidence="1" id="KW-0479">Metal-binding</keyword>
<proteinExistence type="predicted"/>
<dbReference type="VEuPathDB" id="CryptoDB:Cvel_21079"/>
<dbReference type="InterPro" id="IPR036163">
    <property type="entry name" value="HMA_dom_sf"/>
</dbReference>
<dbReference type="AlphaFoldDB" id="A0A0G4GBC2"/>
<feature type="transmembrane region" description="Helical" evidence="3">
    <location>
        <begin position="112"/>
        <end position="131"/>
    </location>
</feature>
<dbReference type="GO" id="GO:0046872">
    <property type="term" value="F:metal ion binding"/>
    <property type="evidence" value="ECO:0007669"/>
    <property type="project" value="UniProtKB-KW"/>
</dbReference>
<dbReference type="PROSITE" id="PS50846">
    <property type="entry name" value="HMA_2"/>
    <property type="match status" value="1"/>
</dbReference>
<dbReference type="Pfam" id="PF00403">
    <property type="entry name" value="HMA"/>
    <property type="match status" value="2"/>
</dbReference>
<feature type="transmembrane region" description="Helical" evidence="3">
    <location>
        <begin position="424"/>
        <end position="441"/>
    </location>
</feature>
<gene>
    <name evidence="5" type="ORF">Cvel_21079</name>
</gene>
<dbReference type="PROSITE" id="PS01047">
    <property type="entry name" value="HMA_1"/>
    <property type="match status" value="1"/>
</dbReference>
<dbReference type="InterPro" id="IPR006121">
    <property type="entry name" value="HMA_dom"/>
</dbReference>
<sequence>MTAKGASRQVPQKAAATKKKPAYNLLFSWSFLAQTILCTSAVAAALFFAQRFRASREVFESVYDWVIDNLISKANEMAWWSLIALLSSSCCAFQLILNLFSIGCAGFNTVLGPVRPVFLSLTFCLQVWMWVSLERDHQYPQAVASTVLTAFLTFLPEVLFLFQNCRGWRRGKEREGLVHMRMRIEGMGCVACVDAIHRAIMGTQHVASVRVLLEKGEAEVEVKKTPEKAPEKILQEACDRVTASGFPSVPFEDSKEAIAASEEEYPKQGLTEQQEAGKDDVHSPPPSGLRQRGTNLRSKVFDKSSFGGSEKEGEKKKGHFQQREKGESPGTVIGRWLGDLVAAVFAGLLGSSCCALQLGLNFLSAIDVLHVGCAGFNKVLGPLRPTLRFVIFCWLSFLWFRVLTSGQKEGQSGAKQKRNSITRLTVRTLLTLLLLFLPEVLRYGGGPAIAPPPGNARRLVFTVDNMGCEACESAVRLEMERFDGVLQAEVDFETGRAELLAAEDWGFSESGLDERLRLRGYELHEEGWMTRKMKFDAMHGSTSMKSALGLIG</sequence>
<feature type="transmembrane region" description="Helical" evidence="3">
    <location>
        <begin position="21"/>
        <end position="49"/>
    </location>
</feature>
<evidence type="ECO:0000256" key="3">
    <source>
        <dbReference type="SAM" id="Phobius"/>
    </source>
</evidence>
<reference evidence="5" key="1">
    <citation type="submission" date="2014-11" db="EMBL/GenBank/DDBJ databases">
        <authorList>
            <person name="Otto D Thomas"/>
            <person name="Naeem Raeece"/>
        </authorList>
    </citation>
    <scope>NUCLEOTIDE SEQUENCE</scope>
</reference>
<feature type="domain" description="HMA" evidence="4">
    <location>
        <begin position="178"/>
        <end position="249"/>
    </location>
</feature>
<feature type="region of interest" description="Disordered" evidence="2">
    <location>
        <begin position="262"/>
        <end position="327"/>
    </location>
</feature>
<evidence type="ECO:0000259" key="4">
    <source>
        <dbReference type="PROSITE" id="PS50846"/>
    </source>
</evidence>
<feature type="transmembrane region" description="Helical" evidence="3">
    <location>
        <begin position="143"/>
        <end position="162"/>
    </location>
</feature>